<name>A0A077R6X9_9BASI</name>
<reference evidence="2" key="1">
    <citation type="journal article" date="2014" name="Genome Biol. Evol.">
        <title>Gene Loss Rather Than Gene Gain Is Associated with a Host Jump from Monocots to Dicots in the Smut Fungus Melanopsichium pennsylvanicum.</title>
        <authorList>
            <person name="Sharma R."/>
            <person name="Mishra B."/>
            <person name="Runge F."/>
            <person name="Thines M."/>
        </authorList>
    </citation>
    <scope>NUCLEOTIDE SEQUENCE</scope>
    <source>
        <strain evidence="2">4</strain>
    </source>
</reference>
<evidence type="ECO:0000256" key="1">
    <source>
        <dbReference type="SAM" id="MobiDB-lite"/>
    </source>
</evidence>
<feature type="region of interest" description="Disordered" evidence="1">
    <location>
        <begin position="37"/>
        <end position="62"/>
    </location>
</feature>
<proteinExistence type="predicted"/>
<evidence type="ECO:0000313" key="2">
    <source>
        <dbReference type="EMBL" id="CDI54891.1"/>
    </source>
</evidence>
<organism evidence="2">
    <name type="scientific">Melanopsichium pennsylvanicum 4</name>
    <dbReference type="NCBI Taxonomy" id="1398559"/>
    <lineage>
        <taxon>Eukaryota</taxon>
        <taxon>Fungi</taxon>
        <taxon>Dikarya</taxon>
        <taxon>Basidiomycota</taxon>
        <taxon>Ustilaginomycotina</taxon>
        <taxon>Ustilaginomycetes</taxon>
        <taxon>Ustilaginales</taxon>
        <taxon>Ustilaginaceae</taxon>
        <taxon>Melanopsichium</taxon>
    </lineage>
</organism>
<sequence>MPLFFGDQLILLLDEEGEHVCSVGKGQAWNMSAVFRRKRRDSQNTTPSLSNQNQENGRQANRWKDMLPDWCNVAGMSARFDTSKHNAFESVKHRDRDWQFGSGSTQVGDQWLEVGALEE</sequence>
<dbReference type="EMBL" id="HG529631">
    <property type="protein sequence ID" value="CDI54891.1"/>
    <property type="molecule type" value="Genomic_DNA"/>
</dbReference>
<accession>A0A077R6X9</accession>
<feature type="compositionally biased region" description="Polar residues" evidence="1">
    <location>
        <begin position="43"/>
        <end position="59"/>
    </location>
</feature>
<dbReference type="AlphaFoldDB" id="A0A077R6X9"/>
<protein>
    <submittedName>
        <fullName evidence="2">Uncharacterized protein</fullName>
    </submittedName>
</protein>